<name>A0A9C5ZBC4_9MUSC</name>
<dbReference type="AlphaFoldDB" id="A0A9C5ZBC4"/>
<dbReference type="KEGG" id="gfs:119643283"/>
<feature type="region of interest" description="Disordered" evidence="1">
    <location>
        <begin position="50"/>
        <end position="70"/>
    </location>
</feature>
<dbReference type="GeneID" id="119643283"/>
<reference evidence="3" key="1">
    <citation type="submission" date="2025-08" db="UniProtKB">
        <authorList>
            <consortium name="RefSeq"/>
        </authorList>
    </citation>
    <scope>IDENTIFICATION</scope>
    <source>
        <tissue evidence="3">Whole body pupa</tissue>
    </source>
</reference>
<accession>A0A9C5ZBC4</accession>
<evidence type="ECO:0000313" key="3">
    <source>
        <dbReference type="RefSeq" id="XP_037898560.1"/>
    </source>
</evidence>
<dbReference type="Proteomes" id="UP000092443">
    <property type="component" value="Unplaced"/>
</dbReference>
<keyword evidence="2" id="KW-1185">Reference proteome</keyword>
<organism evidence="2 3">
    <name type="scientific">Glossina fuscipes</name>
    <dbReference type="NCBI Taxonomy" id="7396"/>
    <lineage>
        <taxon>Eukaryota</taxon>
        <taxon>Metazoa</taxon>
        <taxon>Ecdysozoa</taxon>
        <taxon>Arthropoda</taxon>
        <taxon>Hexapoda</taxon>
        <taxon>Insecta</taxon>
        <taxon>Pterygota</taxon>
        <taxon>Neoptera</taxon>
        <taxon>Endopterygota</taxon>
        <taxon>Diptera</taxon>
        <taxon>Brachycera</taxon>
        <taxon>Muscomorpha</taxon>
        <taxon>Hippoboscoidea</taxon>
        <taxon>Glossinidae</taxon>
        <taxon>Glossina</taxon>
    </lineage>
</organism>
<evidence type="ECO:0000313" key="2">
    <source>
        <dbReference type="Proteomes" id="UP000092443"/>
    </source>
</evidence>
<dbReference type="RefSeq" id="XP_037898560.1">
    <property type="nucleotide sequence ID" value="XM_038042632.1"/>
</dbReference>
<proteinExistence type="predicted"/>
<protein>
    <submittedName>
        <fullName evidence="3">Uncharacterized protein LOC119643283</fullName>
    </submittedName>
</protein>
<evidence type="ECO:0000256" key="1">
    <source>
        <dbReference type="SAM" id="MobiDB-lite"/>
    </source>
</evidence>
<feature type="compositionally biased region" description="Basic residues" evidence="1">
    <location>
        <begin position="55"/>
        <end position="64"/>
    </location>
</feature>
<gene>
    <name evidence="3" type="primary">LOC119643283</name>
</gene>
<sequence>MIIQTGYTPIIATVSSVTTTDHETIPPKESSNLTPLKFSVNRKKLKAPSFDKHTVSQKRSMRKSKSLEADHKYSVTSIQSPLWVTLTNARTIEELTNEEI</sequence>